<feature type="domain" description="HDOD" evidence="1">
    <location>
        <begin position="22"/>
        <end position="215"/>
    </location>
</feature>
<evidence type="ECO:0000259" key="1">
    <source>
        <dbReference type="PROSITE" id="PS51833"/>
    </source>
</evidence>
<reference evidence="2 3" key="1">
    <citation type="submission" date="2018-11" db="EMBL/GenBank/DDBJ databases">
        <title>Genomic Encyclopedia of Type Strains, Phase IV (KMG-IV): sequencing the most valuable type-strain genomes for metagenomic binning, comparative biology and taxonomic classification.</title>
        <authorList>
            <person name="Goeker M."/>
        </authorList>
    </citation>
    <scope>NUCLEOTIDE SEQUENCE [LARGE SCALE GENOMIC DNA]</scope>
    <source>
        <strain evidence="2 3">DSM 22027</strain>
    </source>
</reference>
<organism evidence="2 3">
    <name type="scientific">Desulfosoma caldarium</name>
    <dbReference type="NCBI Taxonomy" id="610254"/>
    <lineage>
        <taxon>Bacteria</taxon>
        <taxon>Pseudomonadati</taxon>
        <taxon>Thermodesulfobacteriota</taxon>
        <taxon>Syntrophobacteria</taxon>
        <taxon>Syntrophobacterales</taxon>
        <taxon>Syntrophobacteraceae</taxon>
        <taxon>Desulfosoma</taxon>
    </lineage>
</organism>
<dbReference type="CDD" id="cd00077">
    <property type="entry name" value="HDc"/>
    <property type="match status" value="1"/>
</dbReference>
<dbReference type="InterPro" id="IPR013976">
    <property type="entry name" value="HDOD"/>
</dbReference>
<dbReference type="SMART" id="SM00471">
    <property type="entry name" value="HDc"/>
    <property type="match status" value="1"/>
</dbReference>
<dbReference type="AlphaFoldDB" id="A0A3N1UTA4"/>
<dbReference type="RefSeq" id="WP_170161663.1">
    <property type="nucleotide sequence ID" value="NZ_RJVA01000011.1"/>
</dbReference>
<keyword evidence="3" id="KW-1185">Reference proteome</keyword>
<dbReference type="EMBL" id="RJVA01000011">
    <property type="protein sequence ID" value="ROQ93373.1"/>
    <property type="molecule type" value="Genomic_DNA"/>
</dbReference>
<dbReference type="SUPFAM" id="SSF109604">
    <property type="entry name" value="HD-domain/PDEase-like"/>
    <property type="match status" value="1"/>
</dbReference>
<sequence length="285" mass="31398">MKSPSPLPDDHLHALVQVSGDLPAMPHVASEALQKMSNPDVRVEDLQRILAKDPALAARVLKLANSSFYARSRTIATLRDAVVVVGLKTVRALILASVTRDLFDPFGLTEKLLWEHAVGCALAARTLAVTLRFSKQEECFLAGLLHDVGKMILLTHRSEPMRRIIEEVYNNPSLSFVDEERETFGFDHSQVGHLLAAKWRFPEEIIEAIACHHRPASAKIVPALTVIVHLANAYCHKLALGPTKRPDLDLSTVVSARALRLKPEKLAAIEASIRSVVETEASCYS</sequence>
<dbReference type="Pfam" id="PF08668">
    <property type="entry name" value="HDOD"/>
    <property type="match status" value="1"/>
</dbReference>
<accession>A0A3N1UTA4</accession>
<name>A0A3N1UTA4_9BACT</name>
<dbReference type="InterPro" id="IPR003607">
    <property type="entry name" value="HD/PDEase_dom"/>
</dbReference>
<dbReference type="Proteomes" id="UP000276223">
    <property type="component" value="Unassembled WGS sequence"/>
</dbReference>
<proteinExistence type="predicted"/>
<dbReference type="PROSITE" id="PS51833">
    <property type="entry name" value="HDOD"/>
    <property type="match status" value="1"/>
</dbReference>
<dbReference type="InterPro" id="IPR052340">
    <property type="entry name" value="RNase_Y/CdgJ"/>
</dbReference>
<gene>
    <name evidence="2" type="ORF">EDC27_1388</name>
</gene>
<dbReference type="InterPro" id="IPR006675">
    <property type="entry name" value="HDIG_dom"/>
</dbReference>
<evidence type="ECO:0000313" key="3">
    <source>
        <dbReference type="Proteomes" id="UP000276223"/>
    </source>
</evidence>
<comment type="caution">
    <text evidence="2">The sequence shown here is derived from an EMBL/GenBank/DDBJ whole genome shotgun (WGS) entry which is preliminary data.</text>
</comment>
<keyword evidence="2" id="KW-0808">Transferase</keyword>
<dbReference type="GO" id="GO:0016740">
    <property type="term" value="F:transferase activity"/>
    <property type="evidence" value="ECO:0007669"/>
    <property type="project" value="UniProtKB-KW"/>
</dbReference>
<protein>
    <submittedName>
        <fullName evidence="2">Putative nucleotidyltransferase with HDIG domain</fullName>
    </submittedName>
</protein>
<dbReference type="NCBIfam" id="TIGR00277">
    <property type="entry name" value="HDIG"/>
    <property type="match status" value="1"/>
</dbReference>
<dbReference type="PANTHER" id="PTHR33525">
    <property type="match status" value="1"/>
</dbReference>
<dbReference type="Gene3D" id="1.10.3210.10">
    <property type="entry name" value="Hypothetical protein af1432"/>
    <property type="match status" value="1"/>
</dbReference>
<evidence type="ECO:0000313" key="2">
    <source>
        <dbReference type="EMBL" id="ROQ93373.1"/>
    </source>
</evidence>
<dbReference type="PANTHER" id="PTHR33525:SF3">
    <property type="entry name" value="RIBONUCLEASE Y"/>
    <property type="match status" value="1"/>
</dbReference>